<organism evidence="10 11">
    <name type="scientific">Paracoccus aestuarii</name>
    <dbReference type="NCBI Taxonomy" id="453842"/>
    <lineage>
        <taxon>Bacteria</taxon>
        <taxon>Pseudomonadati</taxon>
        <taxon>Pseudomonadota</taxon>
        <taxon>Alphaproteobacteria</taxon>
        <taxon>Rhodobacterales</taxon>
        <taxon>Paracoccaceae</taxon>
        <taxon>Paracoccus</taxon>
    </lineage>
</organism>
<dbReference type="GO" id="GO:0061603">
    <property type="term" value="F:molybdenum cofactor guanylyltransferase activity"/>
    <property type="evidence" value="ECO:0007669"/>
    <property type="project" value="UniProtKB-EC"/>
</dbReference>
<comment type="catalytic activity">
    <reaction evidence="8">
        <text>Mo-molybdopterin + GTP + H(+) = Mo-molybdopterin guanine dinucleotide + diphosphate</text>
        <dbReference type="Rhea" id="RHEA:34243"/>
        <dbReference type="ChEBI" id="CHEBI:15378"/>
        <dbReference type="ChEBI" id="CHEBI:33019"/>
        <dbReference type="ChEBI" id="CHEBI:37565"/>
        <dbReference type="ChEBI" id="CHEBI:71302"/>
        <dbReference type="ChEBI" id="CHEBI:71310"/>
        <dbReference type="EC" id="2.7.7.77"/>
    </reaction>
</comment>
<proteinExistence type="inferred from homology"/>
<evidence type="ECO:0000256" key="5">
    <source>
        <dbReference type="ARBA" id="ARBA00022842"/>
    </source>
</evidence>
<dbReference type="PANTHER" id="PTHR19136:SF81">
    <property type="entry name" value="MOLYBDENUM COFACTOR GUANYLYLTRANSFERASE"/>
    <property type="match status" value="1"/>
</dbReference>
<comment type="similarity">
    <text evidence="8">Belongs to the MobA family.</text>
</comment>
<keyword evidence="4 8" id="KW-0547">Nucleotide-binding</keyword>
<dbReference type="HAMAP" id="MF_00316">
    <property type="entry name" value="MobA"/>
    <property type="match status" value="1"/>
</dbReference>
<keyword evidence="3 8" id="KW-0479">Metal-binding</keyword>
<keyword evidence="2 8" id="KW-0808">Transferase</keyword>
<comment type="subunit">
    <text evidence="8">Monomer.</text>
</comment>
<dbReference type="CDD" id="cd02503">
    <property type="entry name" value="MobA"/>
    <property type="match status" value="1"/>
</dbReference>
<evidence type="ECO:0000313" key="11">
    <source>
        <dbReference type="Proteomes" id="UP000285530"/>
    </source>
</evidence>
<dbReference type="InterPro" id="IPR025877">
    <property type="entry name" value="MobA-like_NTP_Trfase"/>
</dbReference>
<dbReference type="GO" id="GO:0005525">
    <property type="term" value="F:GTP binding"/>
    <property type="evidence" value="ECO:0007669"/>
    <property type="project" value="UniProtKB-UniRule"/>
</dbReference>
<dbReference type="EMBL" id="QZEV01000021">
    <property type="protein sequence ID" value="RJL05582.1"/>
    <property type="molecule type" value="Genomic_DNA"/>
</dbReference>
<comment type="function">
    <text evidence="8">Transfers a GMP moiety from GTP to Mo-molybdopterin (Mo-MPT) cofactor (Moco or molybdenum cofactor) to form Mo-molybdopterin guanine dinucleotide (Mo-MGD) cofactor.</text>
</comment>
<dbReference type="NCBIfam" id="TIGR02665">
    <property type="entry name" value="molyb_mobA"/>
    <property type="match status" value="1"/>
</dbReference>
<dbReference type="SUPFAM" id="SSF53448">
    <property type="entry name" value="Nucleotide-diphospho-sugar transferases"/>
    <property type="match status" value="1"/>
</dbReference>
<sequence length="204" mass="21179">MTPERPPAMILAGGRATRMAGRDKPLLPLGGRPLLAHILDRLRPQAGALALNANGDPARFAEFRLPVLADSLPDRPGPLAGVLAAMDWAASIGADHVLTVAGDSPCPPADLAARLAAGRGPQGLAIAASAGPQQGGPPRDHPTFGLWPVALRPALARALAADRRRMRDFTQAHQAGLVLWAGDPFANINTPEDLARAEARLAGL</sequence>
<evidence type="ECO:0000256" key="8">
    <source>
        <dbReference type="HAMAP-Rule" id="MF_00316"/>
    </source>
</evidence>
<evidence type="ECO:0000256" key="7">
    <source>
        <dbReference type="ARBA" id="ARBA00023150"/>
    </source>
</evidence>
<reference evidence="10 11" key="1">
    <citation type="submission" date="2018-09" db="EMBL/GenBank/DDBJ databases">
        <title>Paracoccus onubensis nov. sp. a moderate halophilic bacterium isolated from Gruta de las Maravillas (Aracena, Spain).</title>
        <authorList>
            <person name="Jurado V."/>
            <person name="Gutierrez-Patricio S."/>
            <person name="Gonzalez-Pimentel J.L."/>
            <person name="Laiz L."/>
            <person name="Saiz-Jimenez C."/>
        </authorList>
    </citation>
    <scope>NUCLEOTIDE SEQUENCE [LARGE SCALE GENOMIC DNA]</scope>
    <source>
        <strain evidence="10 11">DSM 19484</strain>
    </source>
</reference>
<protein>
    <recommendedName>
        <fullName evidence="8">Molybdenum cofactor guanylyltransferase</fullName>
        <shortName evidence="8">MoCo guanylyltransferase</shortName>
        <ecNumber evidence="8">2.7.7.77</ecNumber>
    </recommendedName>
    <alternativeName>
        <fullName evidence="8">GTP:molybdopterin guanylyltransferase</fullName>
    </alternativeName>
    <alternativeName>
        <fullName evidence="8">Mo-MPT guanylyltransferase</fullName>
    </alternativeName>
    <alternativeName>
        <fullName evidence="8">Molybdopterin guanylyltransferase</fullName>
    </alternativeName>
    <alternativeName>
        <fullName evidence="8">Molybdopterin-guanine dinucleotide synthase</fullName>
        <shortName evidence="8">MGD synthase</shortName>
    </alternativeName>
</protein>
<dbReference type="PANTHER" id="PTHR19136">
    <property type="entry name" value="MOLYBDENUM COFACTOR GUANYLYLTRANSFERASE"/>
    <property type="match status" value="1"/>
</dbReference>
<dbReference type="GO" id="GO:1902758">
    <property type="term" value="P:bis(molybdopterin guanine dinucleotide)molybdenum biosynthetic process"/>
    <property type="evidence" value="ECO:0007669"/>
    <property type="project" value="TreeGrafter"/>
</dbReference>
<feature type="binding site" evidence="8">
    <location>
        <position position="70"/>
    </location>
    <ligand>
        <name>GTP</name>
        <dbReference type="ChEBI" id="CHEBI:37565"/>
    </ligand>
</feature>
<dbReference type="GO" id="GO:0046872">
    <property type="term" value="F:metal ion binding"/>
    <property type="evidence" value="ECO:0007669"/>
    <property type="project" value="UniProtKB-KW"/>
</dbReference>
<comment type="domain">
    <text evidence="8">The N-terminal domain determines nucleotide recognition and specific binding, while the C-terminal domain determines the specific binding to the target protein.</text>
</comment>
<dbReference type="Proteomes" id="UP000285530">
    <property type="component" value="Unassembled WGS sequence"/>
</dbReference>
<accession>A0A418ZYG8</accession>
<feature type="domain" description="MobA-like NTP transferase" evidence="9">
    <location>
        <begin position="8"/>
        <end position="173"/>
    </location>
</feature>
<feature type="binding site" evidence="8">
    <location>
        <begin position="11"/>
        <end position="13"/>
    </location>
    <ligand>
        <name>GTP</name>
        <dbReference type="ChEBI" id="CHEBI:37565"/>
    </ligand>
</feature>
<keyword evidence="11" id="KW-1185">Reference proteome</keyword>
<dbReference type="Gene3D" id="3.90.550.10">
    <property type="entry name" value="Spore Coat Polysaccharide Biosynthesis Protein SpsA, Chain A"/>
    <property type="match status" value="1"/>
</dbReference>
<gene>
    <name evidence="8 10" type="primary">mobA</name>
    <name evidence="10" type="ORF">D3P06_06405</name>
</gene>
<evidence type="ECO:0000256" key="3">
    <source>
        <dbReference type="ARBA" id="ARBA00022723"/>
    </source>
</evidence>
<dbReference type="EC" id="2.7.7.77" evidence="8"/>
<keyword evidence="10" id="KW-0548">Nucleotidyltransferase</keyword>
<dbReference type="Pfam" id="PF12804">
    <property type="entry name" value="NTP_transf_3"/>
    <property type="match status" value="1"/>
</dbReference>
<evidence type="ECO:0000256" key="4">
    <source>
        <dbReference type="ARBA" id="ARBA00022741"/>
    </source>
</evidence>
<comment type="subcellular location">
    <subcellularLocation>
        <location evidence="8">Cytoplasm</location>
    </subcellularLocation>
</comment>
<dbReference type="InterPro" id="IPR029044">
    <property type="entry name" value="Nucleotide-diphossugar_trans"/>
</dbReference>
<evidence type="ECO:0000256" key="6">
    <source>
        <dbReference type="ARBA" id="ARBA00023134"/>
    </source>
</evidence>
<dbReference type="InterPro" id="IPR013482">
    <property type="entry name" value="Molybde_CF_guanTrfase"/>
</dbReference>
<dbReference type="AlphaFoldDB" id="A0A418ZYG8"/>
<evidence type="ECO:0000256" key="1">
    <source>
        <dbReference type="ARBA" id="ARBA00022490"/>
    </source>
</evidence>
<dbReference type="GO" id="GO:0005737">
    <property type="term" value="C:cytoplasm"/>
    <property type="evidence" value="ECO:0007669"/>
    <property type="project" value="UniProtKB-SubCell"/>
</dbReference>
<feature type="binding site" evidence="8">
    <location>
        <position position="103"/>
    </location>
    <ligand>
        <name>GTP</name>
        <dbReference type="ChEBI" id="CHEBI:37565"/>
    </ligand>
</feature>
<evidence type="ECO:0000256" key="2">
    <source>
        <dbReference type="ARBA" id="ARBA00022679"/>
    </source>
</evidence>
<comment type="cofactor">
    <cofactor evidence="8">
        <name>Mg(2+)</name>
        <dbReference type="ChEBI" id="CHEBI:18420"/>
    </cofactor>
</comment>
<comment type="caution">
    <text evidence="10">The sequence shown here is derived from an EMBL/GenBank/DDBJ whole genome shotgun (WGS) entry which is preliminary data.</text>
</comment>
<evidence type="ECO:0000313" key="10">
    <source>
        <dbReference type="EMBL" id="RJL05582.1"/>
    </source>
</evidence>
<keyword evidence="5 8" id="KW-0460">Magnesium</keyword>
<keyword evidence="1 8" id="KW-0963">Cytoplasm</keyword>
<feature type="binding site" evidence="8">
    <location>
        <position position="52"/>
    </location>
    <ligand>
        <name>GTP</name>
        <dbReference type="ChEBI" id="CHEBI:37565"/>
    </ligand>
</feature>
<evidence type="ECO:0000259" key="9">
    <source>
        <dbReference type="Pfam" id="PF12804"/>
    </source>
</evidence>
<keyword evidence="6 8" id="KW-0342">GTP-binding</keyword>
<keyword evidence="7 8" id="KW-0501">Molybdenum cofactor biosynthesis</keyword>
<name>A0A418ZYG8_9RHOB</name>
<feature type="binding site" evidence="8">
    <location>
        <position position="103"/>
    </location>
    <ligand>
        <name>Mg(2+)</name>
        <dbReference type="ChEBI" id="CHEBI:18420"/>
    </ligand>
</feature>
<feature type="binding site" evidence="8">
    <location>
        <position position="24"/>
    </location>
    <ligand>
        <name>GTP</name>
        <dbReference type="ChEBI" id="CHEBI:37565"/>
    </ligand>
</feature>
<dbReference type="OrthoDB" id="9788394at2"/>